<evidence type="ECO:0000256" key="3">
    <source>
        <dbReference type="SAM" id="Coils"/>
    </source>
</evidence>
<evidence type="ECO:0000313" key="6">
    <source>
        <dbReference type="EMBL" id="CCF58011.1"/>
    </source>
</evidence>
<dbReference type="RefSeq" id="XP_003957146.1">
    <property type="nucleotide sequence ID" value="XM_003957097.1"/>
</dbReference>
<evidence type="ECO:0000256" key="2">
    <source>
        <dbReference type="ARBA" id="ARBA00023242"/>
    </source>
</evidence>
<feature type="compositionally biased region" description="Basic and acidic residues" evidence="4">
    <location>
        <begin position="137"/>
        <end position="147"/>
    </location>
</feature>
<keyword evidence="3" id="KW-0175">Coiled coil</keyword>
<dbReference type="GO" id="GO:0061629">
    <property type="term" value="F:RNA polymerase II-specific DNA-binding transcription factor binding"/>
    <property type="evidence" value="ECO:0007669"/>
    <property type="project" value="EnsemblFungi"/>
</dbReference>
<dbReference type="GO" id="GO:1900090">
    <property type="term" value="P:positive regulation of inositol biosynthetic process"/>
    <property type="evidence" value="ECO:0007669"/>
    <property type="project" value="EnsemblFungi"/>
</dbReference>
<evidence type="ECO:0000256" key="1">
    <source>
        <dbReference type="ARBA" id="ARBA00023125"/>
    </source>
</evidence>
<feature type="coiled-coil region" evidence="3">
    <location>
        <begin position="241"/>
        <end position="268"/>
    </location>
</feature>
<evidence type="ECO:0000256" key="4">
    <source>
        <dbReference type="SAM" id="MobiDB-lite"/>
    </source>
</evidence>
<dbReference type="HOGENOM" id="CLU_046871_0_1_1"/>
<gene>
    <name evidence="6" type="primary">KAFR0D03630</name>
    <name evidence="6" type="ORF">KAFR_0D03630</name>
</gene>
<dbReference type="GO" id="GO:0000978">
    <property type="term" value="F:RNA polymerase II cis-regulatory region sequence-specific DNA binding"/>
    <property type="evidence" value="ECO:0007669"/>
    <property type="project" value="EnsemblFungi"/>
</dbReference>
<dbReference type="CDD" id="cd11398">
    <property type="entry name" value="bHLHzip_scCBP1"/>
    <property type="match status" value="1"/>
</dbReference>
<dbReference type="GO" id="GO:0001227">
    <property type="term" value="F:DNA-binding transcription repressor activity, RNA polymerase II-specific"/>
    <property type="evidence" value="ECO:0007669"/>
    <property type="project" value="EnsemblFungi"/>
</dbReference>
<dbReference type="EMBL" id="HE650824">
    <property type="protein sequence ID" value="CCF58011.1"/>
    <property type="molecule type" value="Genomic_DNA"/>
</dbReference>
<dbReference type="GO" id="GO:0089713">
    <property type="term" value="C:Cbf1-Met4-Met28 complex"/>
    <property type="evidence" value="ECO:0007669"/>
    <property type="project" value="EnsemblFungi"/>
</dbReference>
<organism evidence="6 7">
    <name type="scientific">Kazachstania africana (strain ATCC 22294 / BCRC 22015 / CBS 2517 / CECT 1963 / NBRC 1671 / NRRL Y-8276)</name>
    <name type="common">Yeast</name>
    <name type="synonym">Kluyveromyces africanus</name>
    <dbReference type="NCBI Taxonomy" id="1071382"/>
    <lineage>
        <taxon>Eukaryota</taxon>
        <taxon>Fungi</taxon>
        <taxon>Dikarya</taxon>
        <taxon>Ascomycota</taxon>
        <taxon>Saccharomycotina</taxon>
        <taxon>Saccharomycetes</taxon>
        <taxon>Saccharomycetales</taxon>
        <taxon>Saccharomycetaceae</taxon>
        <taxon>Kazachstania</taxon>
    </lineage>
</organism>
<reference evidence="6 7" key="1">
    <citation type="journal article" date="2011" name="Proc. Natl. Acad. Sci. U.S.A.">
        <title>Evolutionary erosion of yeast sex chromosomes by mating-type switching accidents.</title>
        <authorList>
            <person name="Gordon J.L."/>
            <person name="Armisen D."/>
            <person name="Proux-Wera E."/>
            <person name="Oheigeartaigh S.S."/>
            <person name="Byrne K.P."/>
            <person name="Wolfe K.H."/>
        </authorList>
    </citation>
    <scope>NUCLEOTIDE SEQUENCE [LARGE SCALE GENOMIC DNA]</scope>
    <source>
        <strain evidence="7">ATCC 22294 / BCRC 22015 / CBS 2517 / CECT 1963 / NBRC 1671 / NRRL Y-8276</strain>
    </source>
</reference>
<dbReference type="GeneID" id="13882256"/>
<dbReference type="eggNOG" id="KOG1318">
    <property type="taxonomic scope" value="Eukaryota"/>
</dbReference>
<keyword evidence="2" id="KW-0539">Nucleus</keyword>
<dbReference type="GO" id="GO:0006338">
    <property type="term" value="P:chromatin remodeling"/>
    <property type="evidence" value="ECO:0007669"/>
    <property type="project" value="EnsemblFungi"/>
</dbReference>
<feature type="compositionally biased region" description="Basic and acidic residues" evidence="4">
    <location>
        <begin position="1"/>
        <end position="32"/>
    </location>
</feature>
<feature type="region of interest" description="Disordered" evidence="4">
    <location>
        <begin position="76"/>
        <end position="183"/>
    </location>
</feature>
<dbReference type="PANTHER" id="PTHR47787:SF1">
    <property type="entry name" value="CENTROMERE-BINDING PROTEIN 1"/>
    <property type="match status" value="1"/>
</dbReference>
<feature type="domain" description="BHLH" evidence="5">
    <location>
        <begin position="171"/>
        <end position="219"/>
    </location>
</feature>
<keyword evidence="7" id="KW-1185">Reference proteome</keyword>
<dbReference type="STRING" id="1071382.H2AUG1"/>
<dbReference type="InterPro" id="IPR047206">
    <property type="entry name" value="bHLHzip_scCBP1-like"/>
</dbReference>
<dbReference type="KEGG" id="kaf:KAFR_0D03630"/>
<keyword evidence="1" id="KW-0238">DNA-binding</keyword>
<name>H2AUG1_KAZAF</name>
<feature type="region of interest" description="Disordered" evidence="4">
    <location>
        <begin position="271"/>
        <end position="295"/>
    </location>
</feature>
<dbReference type="OrthoDB" id="71302at2759"/>
<dbReference type="GO" id="GO:0001228">
    <property type="term" value="F:DNA-binding transcription activator activity, RNA polymerase II-specific"/>
    <property type="evidence" value="ECO:0007669"/>
    <property type="project" value="EnsemblFungi"/>
</dbReference>
<dbReference type="InParanoid" id="H2AUG1"/>
<dbReference type="GO" id="GO:0061431">
    <property type="term" value="P:cellular response to methionine"/>
    <property type="evidence" value="ECO:0007669"/>
    <property type="project" value="EnsemblFungi"/>
</dbReference>
<dbReference type="AlphaFoldDB" id="H2AUG1"/>
<dbReference type="InterPro" id="IPR036638">
    <property type="entry name" value="HLH_DNA-bd_sf"/>
</dbReference>
<dbReference type="SUPFAM" id="SSF47459">
    <property type="entry name" value="HLH, helix-loop-helix DNA-binding domain"/>
    <property type="match status" value="1"/>
</dbReference>
<accession>H2AUG1</accession>
<dbReference type="GO" id="GO:0005634">
    <property type="term" value="C:nucleus"/>
    <property type="evidence" value="ECO:0007669"/>
    <property type="project" value="TreeGrafter"/>
</dbReference>
<feature type="region of interest" description="Disordered" evidence="4">
    <location>
        <begin position="1"/>
        <end position="57"/>
    </location>
</feature>
<feature type="compositionally biased region" description="Basic and acidic residues" evidence="4">
    <location>
        <begin position="76"/>
        <end position="130"/>
    </location>
</feature>
<proteinExistence type="predicted"/>
<dbReference type="GO" id="GO:0007059">
    <property type="term" value="P:chromosome segregation"/>
    <property type="evidence" value="ECO:0007669"/>
    <property type="project" value="EnsemblFungi"/>
</dbReference>
<dbReference type="Proteomes" id="UP000005220">
    <property type="component" value="Chromosome 4"/>
</dbReference>
<dbReference type="Gene3D" id="4.10.280.10">
    <property type="entry name" value="Helix-loop-helix DNA-binding domain"/>
    <property type="match status" value="1"/>
</dbReference>
<dbReference type="PROSITE" id="PS50888">
    <property type="entry name" value="BHLH"/>
    <property type="match status" value="1"/>
</dbReference>
<protein>
    <recommendedName>
        <fullName evidence="5">BHLH domain-containing protein</fullName>
    </recommendedName>
</protein>
<dbReference type="PANTHER" id="PTHR47787">
    <property type="entry name" value="CENTROMERE-BINDING PROTEIN 1"/>
    <property type="match status" value="1"/>
</dbReference>
<dbReference type="FunCoup" id="H2AUG1">
    <property type="interactions" value="3904"/>
</dbReference>
<dbReference type="SMART" id="SM00353">
    <property type="entry name" value="HLH"/>
    <property type="match status" value="1"/>
</dbReference>
<evidence type="ECO:0000259" key="5">
    <source>
        <dbReference type="PROSITE" id="PS50888"/>
    </source>
</evidence>
<dbReference type="GO" id="GO:1900059">
    <property type="term" value="P:positive regulation of sulfate assimilation"/>
    <property type="evidence" value="ECO:0007669"/>
    <property type="project" value="EnsemblFungi"/>
</dbReference>
<dbReference type="GO" id="GO:0000776">
    <property type="term" value="C:kinetochore"/>
    <property type="evidence" value="ECO:0007669"/>
    <property type="project" value="EnsemblFungi"/>
</dbReference>
<dbReference type="Pfam" id="PF00010">
    <property type="entry name" value="HLH"/>
    <property type="match status" value="1"/>
</dbReference>
<dbReference type="GO" id="GO:0046983">
    <property type="term" value="F:protein dimerization activity"/>
    <property type="evidence" value="ECO:0007669"/>
    <property type="project" value="InterPro"/>
</dbReference>
<sequence>MDSIDAKRLHDYDIEENSNEHEGSLKKQKTTERDDEEEGNIDSELLNAETHYHEDDDATAAAAAAVTATYNELLQHREQHHNAEDESHVVIDDDIIRAEDIPESARKDSEAEKLKSNHDNEKYDDKLQDKEGEEGEEGVHDSKDEMIKSMTVNRRGRKPMAISGSEEWKRQRKDSHKEVERRRRENINTAIDALSSLLPIKESSKAAILTRAAEYIEKLKETENANIEKWTLQKLLSEQSASQLVAANEKLQEELGNAYKEIEHLKRQLKKHGILDTEETATGSNNDDNKKNKKK</sequence>
<dbReference type="GO" id="GO:1900060">
    <property type="term" value="P:negative regulation of ceramide biosynthetic process"/>
    <property type="evidence" value="ECO:0007669"/>
    <property type="project" value="EnsemblFungi"/>
</dbReference>
<evidence type="ECO:0000313" key="7">
    <source>
        <dbReference type="Proteomes" id="UP000005220"/>
    </source>
</evidence>
<dbReference type="InterPro" id="IPR011598">
    <property type="entry name" value="bHLH_dom"/>
</dbReference>
<dbReference type="GO" id="GO:0019237">
    <property type="term" value="F:centromeric DNA binding"/>
    <property type="evidence" value="ECO:0007669"/>
    <property type="project" value="EnsemblFungi"/>
</dbReference>